<reference evidence="1 2" key="1">
    <citation type="submission" date="2019-03" db="EMBL/GenBank/DDBJ databases">
        <title>Single cell metagenomics reveals metabolic interactions within the superorganism composed of flagellate Streblomastix strix and complex community of Bacteroidetes bacteria on its surface.</title>
        <authorList>
            <person name="Treitli S.C."/>
            <person name="Kolisko M."/>
            <person name="Husnik F."/>
            <person name="Keeling P."/>
            <person name="Hampl V."/>
        </authorList>
    </citation>
    <scope>NUCLEOTIDE SEQUENCE [LARGE SCALE GENOMIC DNA]</scope>
    <source>
        <strain evidence="1">ST1C</strain>
    </source>
</reference>
<proteinExistence type="predicted"/>
<name>A0A5J4UIE0_9EUKA</name>
<sequence>MSASTQTNNI</sequence>
<gene>
    <name evidence="1" type="ORF">EZS28_034122</name>
</gene>
<protein>
    <submittedName>
        <fullName evidence="1">Uncharacterized protein</fullName>
    </submittedName>
</protein>
<evidence type="ECO:0000313" key="2">
    <source>
        <dbReference type="Proteomes" id="UP000324800"/>
    </source>
</evidence>
<evidence type="ECO:0000313" key="1">
    <source>
        <dbReference type="EMBL" id="KAA6370349.1"/>
    </source>
</evidence>
<dbReference type="EMBL" id="SNRW01015474">
    <property type="protein sequence ID" value="KAA6370349.1"/>
    <property type="molecule type" value="Genomic_DNA"/>
</dbReference>
<feature type="non-terminal residue" evidence="1">
    <location>
        <position position="10"/>
    </location>
</feature>
<accession>A0A5J4UIE0</accession>
<comment type="caution">
    <text evidence="1">The sequence shown here is derived from an EMBL/GenBank/DDBJ whole genome shotgun (WGS) entry which is preliminary data.</text>
</comment>
<organism evidence="1 2">
    <name type="scientific">Streblomastix strix</name>
    <dbReference type="NCBI Taxonomy" id="222440"/>
    <lineage>
        <taxon>Eukaryota</taxon>
        <taxon>Metamonada</taxon>
        <taxon>Preaxostyla</taxon>
        <taxon>Oxymonadida</taxon>
        <taxon>Streblomastigidae</taxon>
        <taxon>Streblomastix</taxon>
    </lineage>
</organism>
<dbReference type="Proteomes" id="UP000324800">
    <property type="component" value="Unassembled WGS sequence"/>
</dbReference>